<dbReference type="Proteomes" id="UP000501040">
    <property type="component" value="Genome"/>
</dbReference>
<dbReference type="RefSeq" id="YP_010772746.1">
    <property type="nucleotide sequence ID" value="NC_074654.1"/>
</dbReference>
<reference evidence="2 3" key="1">
    <citation type="submission" date="2020-02" db="EMBL/GenBank/DDBJ databases">
        <title>TSPV1: a spherical archaeal virus with filaments.</title>
        <authorList>
            <person name="Hartman R."/>
            <person name="Young M."/>
            <person name="Biewenga L."/>
            <person name="Munson-McGee J."/>
            <person name="Refai M."/>
            <person name="Boyd E."/>
            <person name="Bothner B."/>
            <person name="Lawrence C.M."/>
        </authorList>
    </citation>
    <scope>NUCLEOTIDE SEQUENCE [LARGE SCALE GENOMIC DNA]</scope>
    <source>
        <strain evidence="2 3">CP001</strain>
    </source>
</reference>
<sequence>MSSFIPDLAEYSALLILAIFLPTLVYGAMSMYLGPSPNLFIIQAIALAAVTVKLARENLFDGVLFAAGASIFTAIAYLVPVPKLFIEGFSAILGPFINTLLSTVIEFFAFGLAIGAIMGLAGIFVSFIAGIIGFLLTAFIMIFARLSRLVYEATEAATSLFIKAVPEGVGAVLAPYFGGIVIAAPIAVAISVIAAAAALWLGMLIGMAITGVLFLNVNLILYGLASIFSAVLLRPQSIPVIDMAMDIAALVLVPYVVPVLWTVGYALLSSRRYAHRGMYFIGISAAAVVVYAQAASILTAII</sequence>
<feature type="transmembrane region" description="Helical" evidence="1">
    <location>
        <begin position="92"/>
        <end position="113"/>
    </location>
</feature>
<feature type="transmembrane region" description="Helical" evidence="1">
    <location>
        <begin position="120"/>
        <end position="144"/>
    </location>
</feature>
<feature type="transmembrane region" description="Helical" evidence="1">
    <location>
        <begin position="247"/>
        <end position="268"/>
    </location>
</feature>
<accession>A0A6G8J3A6</accession>
<feature type="transmembrane region" description="Helical" evidence="1">
    <location>
        <begin position="176"/>
        <end position="201"/>
    </location>
</feature>
<keyword evidence="1" id="KW-0812">Transmembrane</keyword>
<name>A0A6G8J3A6_9VIRU</name>
<organism evidence="2 3">
    <name type="scientific">Thermoproteus spherical piliferous virus 1</name>
    <dbReference type="NCBI Taxonomy" id="2713157"/>
    <lineage>
        <taxon>Viruses</taxon>
        <taxon>Viruses incertae sedis</taxon>
        <taxon>Globuloviridae</taxon>
        <taxon>Alphaglobulovirus</taxon>
        <taxon>Alphaglobulovirus sileriense</taxon>
    </lineage>
</organism>
<keyword evidence="1" id="KW-1133">Transmembrane helix</keyword>
<evidence type="ECO:0000313" key="3">
    <source>
        <dbReference type="Proteomes" id="UP000501040"/>
    </source>
</evidence>
<dbReference type="EMBL" id="MT047590">
    <property type="protein sequence ID" value="QIM61626.1"/>
    <property type="molecule type" value="Genomic_DNA"/>
</dbReference>
<feature type="transmembrane region" description="Helical" evidence="1">
    <location>
        <begin position="280"/>
        <end position="301"/>
    </location>
</feature>
<keyword evidence="3" id="KW-1185">Reference proteome</keyword>
<feature type="transmembrane region" description="Helical" evidence="1">
    <location>
        <begin position="62"/>
        <end position="80"/>
    </location>
</feature>
<proteinExistence type="predicted"/>
<dbReference type="GeneID" id="80402471"/>
<evidence type="ECO:0000256" key="1">
    <source>
        <dbReference type="SAM" id="Phobius"/>
    </source>
</evidence>
<feature type="transmembrane region" description="Helical" evidence="1">
    <location>
        <begin position="12"/>
        <end position="33"/>
    </location>
</feature>
<feature type="transmembrane region" description="Helical" evidence="1">
    <location>
        <begin position="213"/>
        <end position="235"/>
    </location>
</feature>
<keyword evidence="1" id="KW-0472">Membrane</keyword>
<dbReference type="KEGG" id="vg:80402471"/>
<protein>
    <submittedName>
        <fullName evidence="2">Uncharacterized protein</fullName>
    </submittedName>
</protein>
<feature type="transmembrane region" description="Helical" evidence="1">
    <location>
        <begin position="39"/>
        <end position="55"/>
    </location>
</feature>
<evidence type="ECO:0000313" key="2">
    <source>
        <dbReference type="EMBL" id="QIM61626.1"/>
    </source>
</evidence>